<sequence>MWQHIAVVLVAVGWSLARIGHALADILRALNGNPRPGANREAGKPQSRRRRG</sequence>
<evidence type="ECO:0000256" key="1">
    <source>
        <dbReference type="SAM" id="MobiDB-lite"/>
    </source>
</evidence>
<dbReference type="AlphaFoldDB" id="C8WSU0"/>
<keyword evidence="3" id="KW-1185">Reference proteome</keyword>
<gene>
    <name evidence="2" type="ordered locus">Aaci_0546</name>
</gene>
<proteinExistence type="predicted"/>
<reference evidence="2 3" key="2">
    <citation type="journal article" date="2010" name="Stand. Genomic Sci.">
        <title>Complete genome sequence of Alicyclobacillus acidocaldarius type strain (104-IA).</title>
        <authorList>
            <person name="Mavromatis K."/>
            <person name="Sikorski J."/>
            <person name="Lapidus A."/>
            <person name="Glavina Del Rio T."/>
            <person name="Copeland A."/>
            <person name="Tice H."/>
            <person name="Cheng J.F."/>
            <person name="Lucas S."/>
            <person name="Chen F."/>
            <person name="Nolan M."/>
            <person name="Bruce D."/>
            <person name="Goodwin L."/>
            <person name="Pitluck S."/>
            <person name="Ivanova N."/>
            <person name="Ovchinnikova G."/>
            <person name="Pati A."/>
            <person name="Chen A."/>
            <person name="Palaniappan K."/>
            <person name="Land M."/>
            <person name="Hauser L."/>
            <person name="Chang Y.J."/>
            <person name="Jeffries C.D."/>
            <person name="Chain P."/>
            <person name="Meincke L."/>
            <person name="Sims D."/>
            <person name="Chertkov O."/>
            <person name="Han C."/>
            <person name="Brettin T."/>
            <person name="Detter J.C."/>
            <person name="Wahrenburg C."/>
            <person name="Rohde M."/>
            <person name="Pukall R."/>
            <person name="Goker M."/>
            <person name="Bristow J."/>
            <person name="Eisen J.A."/>
            <person name="Markowitz V."/>
            <person name="Hugenholtz P."/>
            <person name="Klenk H.P."/>
            <person name="Kyrpides N.C."/>
        </authorList>
    </citation>
    <scope>NUCLEOTIDE SEQUENCE [LARGE SCALE GENOMIC DNA]</scope>
    <source>
        <strain evidence="3">ATCC 27009 / DSM 446 / BCRC 14685 / JCM 5260 / KCTC 1825 / NBRC 15652 / NCIMB 11725 / NRRL B-14509 / 104-IA</strain>
    </source>
</reference>
<organism evidence="2 3">
    <name type="scientific">Alicyclobacillus acidocaldarius subsp. acidocaldarius (strain ATCC 27009 / DSM 446 / BCRC 14685 / JCM 5260 / KCTC 1825 / NBRC 15652 / NCIMB 11725 / NRRL B-14509 / 104-IA)</name>
    <name type="common">Bacillus acidocaldarius</name>
    <dbReference type="NCBI Taxonomy" id="521098"/>
    <lineage>
        <taxon>Bacteria</taxon>
        <taxon>Bacillati</taxon>
        <taxon>Bacillota</taxon>
        <taxon>Bacilli</taxon>
        <taxon>Bacillales</taxon>
        <taxon>Alicyclobacillaceae</taxon>
        <taxon>Alicyclobacillus</taxon>
    </lineage>
</organism>
<evidence type="ECO:0000313" key="2">
    <source>
        <dbReference type="EMBL" id="ACV57596.1"/>
    </source>
</evidence>
<dbReference type="KEGG" id="aac:Aaci_0546"/>
<protein>
    <submittedName>
        <fullName evidence="2">Uncharacterized protein</fullName>
    </submittedName>
</protein>
<accession>C8WSU0</accession>
<dbReference type="Proteomes" id="UP000001917">
    <property type="component" value="Chromosome"/>
</dbReference>
<name>C8WSU0_ALIAD</name>
<feature type="region of interest" description="Disordered" evidence="1">
    <location>
        <begin position="30"/>
        <end position="52"/>
    </location>
</feature>
<reference evidence="3" key="1">
    <citation type="submission" date="2009-09" db="EMBL/GenBank/DDBJ databases">
        <title>The complete chromosome of Alicyclobacillus acidocaldarius subsp. acidocaldarius DSM 446.</title>
        <authorList>
            <consortium name="US DOE Joint Genome Institute (JGI-PGF)"/>
            <person name="Lucas S."/>
            <person name="Copeland A."/>
            <person name="Lapidus A."/>
            <person name="Glavina del Rio T."/>
            <person name="Dalin E."/>
            <person name="Tice H."/>
            <person name="Bruce D."/>
            <person name="Goodwin L."/>
            <person name="Pitluck S."/>
            <person name="Kyrpides N."/>
            <person name="Mavromatis K."/>
            <person name="Ivanova N."/>
            <person name="Ovchinnikova G."/>
            <person name="Chertkov O."/>
            <person name="Sims D."/>
            <person name="Brettin T."/>
            <person name="Detter J.C."/>
            <person name="Han C."/>
            <person name="Larimer F."/>
            <person name="Land M."/>
            <person name="Hauser L."/>
            <person name="Markowitz V."/>
            <person name="Cheng J.-F."/>
            <person name="Hugenholtz P."/>
            <person name="Woyke T."/>
            <person name="Wu D."/>
            <person name="Pukall R."/>
            <person name="Klenk H.-P."/>
            <person name="Eisen J.A."/>
        </authorList>
    </citation>
    <scope>NUCLEOTIDE SEQUENCE [LARGE SCALE GENOMIC DNA]</scope>
    <source>
        <strain evidence="3">ATCC 27009 / DSM 446 / BCRC 14685 / JCM 5260 / KCTC 1825 / NBRC 15652 / NCIMB 11725 / NRRL B-14509 / 104-IA</strain>
    </source>
</reference>
<dbReference type="EMBL" id="CP001727">
    <property type="protein sequence ID" value="ACV57596.1"/>
    <property type="molecule type" value="Genomic_DNA"/>
</dbReference>
<dbReference type="HOGENOM" id="CLU_3076006_0_0_9"/>
<evidence type="ECO:0000313" key="3">
    <source>
        <dbReference type="Proteomes" id="UP000001917"/>
    </source>
</evidence>